<sequence>MIFAERSEIELTIGRAILDRRLVRIEHRMRSRLLEPWALGYGARGDLVLQAWRRDADEDGWLLIPLVDIRRVEALDERVGARRPALLDGQRRMPRLLVQMIER</sequence>
<comment type="caution">
    <text evidence="1">The sequence shown here is derived from an EMBL/GenBank/DDBJ whole genome shotgun (WGS) entry which is preliminary data.</text>
</comment>
<keyword evidence="2" id="KW-1185">Reference proteome</keyword>
<protein>
    <submittedName>
        <fullName evidence="1">Uncharacterized protein</fullName>
    </submittedName>
</protein>
<reference evidence="1 2" key="1">
    <citation type="journal article" date="2014" name="Int. J. Syst. Evol. Microbiol.">
        <title>Complete genome sequence of Corynebacterium casei LMG S-19264T (=DSM 44701T), isolated from a smear-ripened cheese.</title>
        <authorList>
            <consortium name="US DOE Joint Genome Institute (JGI-PGF)"/>
            <person name="Walter F."/>
            <person name="Albersmeier A."/>
            <person name="Kalinowski J."/>
            <person name="Ruckert C."/>
        </authorList>
    </citation>
    <scope>NUCLEOTIDE SEQUENCE [LARGE SCALE GENOMIC DNA]</scope>
    <source>
        <strain evidence="1 2">CGMCC 1.9161</strain>
    </source>
</reference>
<accession>A0A917V9Z7</accession>
<evidence type="ECO:0000313" key="2">
    <source>
        <dbReference type="Proteomes" id="UP000600449"/>
    </source>
</evidence>
<dbReference type="EMBL" id="BMMF01000022">
    <property type="protein sequence ID" value="GGK55260.1"/>
    <property type="molecule type" value="Genomic_DNA"/>
</dbReference>
<evidence type="ECO:0000313" key="1">
    <source>
        <dbReference type="EMBL" id="GGK55260.1"/>
    </source>
</evidence>
<gene>
    <name evidence="1" type="ORF">GCM10011322_47410</name>
</gene>
<proteinExistence type="predicted"/>
<organism evidence="1 2">
    <name type="scientific">Salinarimonas ramus</name>
    <dbReference type="NCBI Taxonomy" id="690164"/>
    <lineage>
        <taxon>Bacteria</taxon>
        <taxon>Pseudomonadati</taxon>
        <taxon>Pseudomonadota</taxon>
        <taxon>Alphaproteobacteria</taxon>
        <taxon>Hyphomicrobiales</taxon>
        <taxon>Salinarimonadaceae</taxon>
        <taxon>Salinarimonas</taxon>
    </lineage>
</organism>
<dbReference type="AlphaFoldDB" id="A0A917V9Z7"/>
<dbReference type="Proteomes" id="UP000600449">
    <property type="component" value="Unassembled WGS sequence"/>
</dbReference>
<name>A0A917V9Z7_9HYPH</name>
<dbReference type="RefSeq" id="WP_188915769.1">
    <property type="nucleotide sequence ID" value="NZ_BMMF01000022.1"/>
</dbReference>